<proteinExistence type="predicted"/>
<evidence type="ECO:0000256" key="1">
    <source>
        <dbReference type="SAM" id="Coils"/>
    </source>
</evidence>
<dbReference type="Gene3D" id="3.40.50.1390">
    <property type="entry name" value="Resolvase, N-terminal catalytic domain"/>
    <property type="match status" value="1"/>
</dbReference>
<dbReference type="Gene3D" id="3.90.1750.20">
    <property type="entry name" value="Putative Large Serine Recombinase, Chain B, Domain 2"/>
    <property type="match status" value="1"/>
</dbReference>
<dbReference type="PROSITE" id="PS51736">
    <property type="entry name" value="RECOMBINASES_3"/>
    <property type="match status" value="1"/>
</dbReference>
<dbReference type="Pfam" id="PF00239">
    <property type="entry name" value="Resolvase"/>
    <property type="match status" value="1"/>
</dbReference>
<feature type="domain" description="Resolvase/invertase-type recombinase catalytic" evidence="2">
    <location>
        <begin position="2"/>
        <end position="146"/>
    </location>
</feature>
<dbReference type="SUPFAM" id="SSF53041">
    <property type="entry name" value="Resolvase-like"/>
    <property type="match status" value="1"/>
</dbReference>
<reference evidence="4" key="1">
    <citation type="journal article" date="2021" name="PeerJ">
        <title>Extensive microbial diversity within the chicken gut microbiome revealed by metagenomics and culture.</title>
        <authorList>
            <person name="Gilroy R."/>
            <person name="Ravi A."/>
            <person name="Getino M."/>
            <person name="Pursley I."/>
            <person name="Horton D.L."/>
            <person name="Alikhan N.F."/>
            <person name="Baker D."/>
            <person name="Gharbi K."/>
            <person name="Hall N."/>
            <person name="Watson M."/>
            <person name="Adriaenssens E.M."/>
            <person name="Foster-Nyarko E."/>
            <person name="Jarju S."/>
            <person name="Secka A."/>
            <person name="Antonio M."/>
            <person name="Oren A."/>
            <person name="Chaudhuri R.R."/>
            <person name="La Ragione R."/>
            <person name="Hildebrand F."/>
            <person name="Pallen M.J."/>
        </authorList>
    </citation>
    <scope>NUCLEOTIDE SEQUENCE</scope>
    <source>
        <strain evidence="4">1345</strain>
    </source>
</reference>
<dbReference type="PROSITE" id="PS51737">
    <property type="entry name" value="RECOMBINASE_DNA_BIND"/>
    <property type="match status" value="1"/>
</dbReference>
<dbReference type="InterPro" id="IPR050639">
    <property type="entry name" value="SSR_resolvase"/>
</dbReference>
<dbReference type="Pfam" id="PF07508">
    <property type="entry name" value="Recombinase"/>
    <property type="match status" value="1"/>
</dbReference>
<comment type="caution">
    <text evidence="4">The sequence shown here is derived from an EMBL/GenBank/DDBJ whole genome shotgun (WGS) entry which is preliminary data.</text>
</comment>
<dbReference type="AlphaFoldDB" id="A0A9D1ZU97"/>
<feature type="domain" description="Recombinase" evidence="3">
    <location>
        <begin position="154"/>
        <end position="259"/>
    </location>
</feature>
<dbReference type="SMART" id="SM00857">
    <property type="entry name" value="Resolvase"/>
    <property type="match status" value="1"/>
</dbReference>
<name>A0A9D1ZU97_9FIRM</name>
<organism evidence="4 5">
    <name type="scientific">Candidatus Borkfalkia excrementigallinarum</name>
    <dbReference type="NCBI Taxonomy" id="2838506"/>
    <lineage>
        <taxon>Bacteria</taxon>
        <taxon>Bacillati</taxon>
        <taxon>Bacillota</taxon>
        <taxon>Clostridia</taxon>
        <taxon>Christensenellales</taxon>
        <taxon>Christensenellaceae</taxon>
        <taxon>Candidatus Borkfalkia</taxon>
    </lineage>
</organism>
<dbReference type="GO" id="GO:0003677">
    <property type="term" value="F:DNA binding"/>
    <property type="evidence" value="ECO:0007669"/>
    <property type="project" value="InterPro"/>
</dbReference>
<evidence type="ECO:0000313" key="5">
    <source>
        <dbReference type="Proteomes" id="UP000886750"/>
    </source>
</evidence>
<feature type="coiled-coil region" evidence="1">
    <location>
        <begin position="384"/>
        <end position="411"/>
    </location>
</feature>
<dbReference type="InterPro" id="IPR025827">
    <property type="entry name" value="Zn_ribbon_recom_dom"/>
</dbReference>
<dbReference type="EMBL" id="DXCQ01000026">
    <property type="protein sequence ID" value="HIY96561.1"/>
    <property type="molecule type" value="Genomic_DNA"/>
</dbReference>
<evidence type="ECO:0000313" key="4">
    <source>
        <dbReference type="EMBL" id="HIY96561.1"/>
    </source>
</evidence>
<dbReference type="InterPro" id="IPR011109">
    <property type="entry name" value="DNA_bind_recombinase_dom"/>
</dbReference>
<dbReference type="InterPro" id="IPR038109">
    <property type="entry name" value="DNA_bind_recomb_sf"/>
</dbReference>
<dbReference type="Proteomes" id="UP000886750">
    <property type="component" value="Unassembled WGS sequence"/>
</dbReference>
<dbReference type="InterPro" id="IPR036162">
    <property type="entry name" value="Resolvase-like_N_sf"/>
</dbReference>
<evidence type="ECO:0000259" key="2">
    <source>
        <dbReference type="PROSITE" id="PS51736"/>
    </source>
</evidence>
<dbReference type="PANTHER" id="PTHR30461">
    <property type="entry name" value="DNA-INVERTASE FROM LAMBDOID PROPHAGE"/>
    <property type="match status" value="1"/>
</dbReference>
<evidence type="ECO:0000259" key="3">
    <source>
        <dbReference type="PROSITE" id="PS51737"/>
    </source>
</evidence>
<keyword evidence="1" id="KW-0175">Coiled coil</keyword>
<dbReference type="PANTHER" id="PTHR30461:SF23">
    <property type="entry name" value="DNA RECOMBINASE-RELATED"/>
    <property type="match status" value="1"/>
</dbReference>
<sequence>MKAVIYARYSSDNQREESIEGQIRECTEYAKYNDMEIVGQYIDRAYSAKTDNRPDFQRMIKDSYRKQFDIVLVWKLDRFARDRFDSAYYKRILKKNGVRVISAKETISQGAEGILLESMLEGYAEFYSAELAEKTKRGMKENALKCKVNGVVVPLGYIEDGEHRFAIDEAYAPIVREVFALYLDGKGYKQIAQFLAEKGVRQKSGKPITPNVVYTMLRNRKYIGEYKFGDTVIENGVPRIVSDDMFSAVQNKIAQNKKAPARKKAIDEYLLTTKLFCGECGAMMVGESGHSMTGRIYQYYRCVHTKKVKTCSKKPVRKDWIENLVIQEALRILNDREIVEQLADRLYEMQGEESAYLQSLRRSLSGTQKSLSNVMKAIEQGIITETTKARLEELEAEQKKLEGEIGAEQLRHPRMSRDEIVFGIERFAALDVTTHEGRQKLIDGFINSVFLYDDRIVLNFNGTREARTLTLAEVKSSGSADKPQPS</sequence>
<dbReference type="InterPro" id="IPR006119">
    <property type="entry name" value="Resolv_N"/>
</dbReference>
<dbReference type="GO" id="GO:0000150">
    <property type="term" value="F:DNA strand exchange activity"/>
    <property type="evidence" value="ECO:0007669"/>
    <property type="project" value="InterPro"/>
</dbReference>
<protein>
    <submittedName>
        <fullName evidence="4">Recombinase family protein</fullName>
    </submittedName>
</protein>
<accession>A0A9D1ZU97</accession>
<dbReference type="CDD" id="cd00338">
    <property type="entry name" value="Ser_Recombinase"/>
    <property type="match status" value="1"/>
</dbReference>
<reference evidence="4" key="2">
    <citation type="submission" date="2021-04" db="EMBL/GenBank/DDBJ databases">
        <authorList>
            <person name="Gilroy R."/>
        </authorList>
    </citation>
    <scope>NUCLEOTIDE SEQUENCE</scope>
    <source>
        <strain evidence="4">1345</strain>
    </source>
</reference>
<gene>
    <name evidence="4" type="ORF">H9729_02630</name>
</gene>
<dbReference type="Pfam" id="PF13408">
    <property type="entry name" value="Zn_ribbon_recom"/>
    <property type="match status" value="1"/>
</dbReference>